<organism evidence="1 2">
    <name type="scientific">Paenibacillus elgii</name>
    <dbReference type="NCBI Taxonomy" id="189691"/>
    <lineage>
        <taxon>Bacteria</taxon>
        <taxon>Bacillati</taxon>
        <taxon>Bacillota</taxon>
        <taxon>Bacilli</taxon>
        <taxon>Bacillales</taxon>
        <taxon>Paenibacillaceae</taxon>
        <taxon>Paenibacillus</taxon>
    </lineage>
</organism>
<comment type="caution">
    <text evidence="1">The sequence shown here is derived from an EMBL/GenBank/DDBJ whole genome shotgun (WGS) entry which is preliminary data.</text>
</comment>
<accession>A0A163XPE5</accession>
<evidence type="ECO:0000313" key="2">
    <source>
        <dbReference type="Proteomes" id="UP000076563"/>
    </source>
</evidence>
<dbReference type="EMBL" id="LQRA01000057">
    <property type="protein sequence ID" value="KZE78223.1"/>
    <property type="molecule type" value="Genomic_DNA"/>
</dbReference>
<evidence type="ECO:0000313" key="1">
    <source>
        <dbReference type="EMBL" id="KZE78223.1"/>
    </source>
</evidence>
<dbReference type="Proteomes" id="UP000076563">
    <property type="component" value="Unassembled WGS sequence"/>
</dbReference>
<proteinExistence type="predicted"/>
<sequence>MLKLWPLTTDEKSRIIHRCLDLLPDQFIIRHIYAAAVCGEDPVEASKQALGIFSTDGDTTAKDFSLLWEEKAFQRYRVSGNRSGLRVIMEDGRKAVISHEEVVHQVLNHYHLQSGRYLKHGSRVQQRLNRRGKQDRLQAYEEDYLGEQQAVDIKGVWSYGDLKIDRYEKETDSYNYMLYIRVDPADPTKSDRSLYRVFANEKTTKERLKRDIQESKGITPNPLTMDRIWYHFLLLRNAHQEEKRALRRQNKAKAAEQLDRLLTAAVDRYRGGESLYDVRIAEHLSRWQRYLTEAEREQTIELQMVINGHKFRCRSHMVEFSKRFEAFAEEIDKAREALQRQQKRERLHALLQVDDKLQFLVALYRDIRKAGRGSYGVEYELVHSLFGYTTCLDEFREKYSQFSKLMERLGLEWSDTESLRWLASEYPDLLPSSVKATFVREEGKFYYGDKIKLQSGIRTVNRVGRKYVYLSDGRKYDIAEARRALIS</sequence>
<gene>
    <name evidence="1" type="ORF">AV654_19815</name>
</gene>
<keyword evidence="2" id="KW-1185">Reference proteome</keyword>
<name>A0A163XPE5_9BACL</name>
<dbReference type="AlphaFoldDB" id="A0A163XPE5"/>
<reference evidence="2" key="1">
    <citation type="submission" date="2016-01" db="EMBL/GenBank/DDBJ databases">
        <title>Draft genome of Chromobacterium sp. F49.</title>
        <authorList>
            <person name="Hong K.W."/>
        </authorList>
    </citation>
    <scope>NUCLEOTIDE SEQUENCE [LARGE SCALE GENOMIC DNA]</scope>
    <source>
        <strain evidence="2">M63</strain>
    </source>
</reference>
<dbReference type="RefSeq" id="WP_063183192.1">
    <property type="nucleotide sequence ID" value="NZ_LQRA01000057.1"/>
</dbReference>
<protein>
    <submittedName>
        <fullName evidence="1">Uncharacterized protein</fullName>
    </submittedName>
</protein>